<dbReference type="Proteomes" id="UP000054783">
    <property type="component" value="Unassembled WGS sequence"/>
</dbReference>
<keyword evidence="2" id="KW-1185">Reference proteome</keyword>
<dbReference type="EMBL" id="JYDQ01002020">
    <property type="protein sequence ID" value="KRY04344.1"/>
    <property type="molecule type" value="Genomic_DNA"/>
</dbReference>
<reference evidence="1 2" key="1">
    <citation type="submission" date="2015-01" db="EMBL/GenBank/DDBJ databases">
        <title>Evolution of Trichinella species and genotypes.</title>
        <authorList>
            <person name="Korhonen P.K."/>
            <person name="Edoardo P."/>
            <person name="Giuseppe L.R."/>
            <person name="Gasser R.B."/>
        </authorList>
    </citation>
    <scope>NUCLEOTIDE SEQUENCE [LARGE SCALE GENOMIC DNA]</scope>
    <source>
        <strain evidence="1">ISS2496</strain>
    </source>
</reference>
<protein>
    <submittedName>
        <fullName evidence="1">Uncharacterized protein</fullName>
    </submittedName>
</protein>
<gene>
    <name evidence="1" type="ORF">T12_3158</name>
</gene>
<dbReference type="AlphaFoldDB" id="A0A0V0YW58"/>
<proteinExistence type="predicted"/>
<evidence type="ECO:0000313" key="1">
    <source>
        <dbReference type="EMBL" id="KRY04344.1"/>
    </source>
</evidence>
<accession>A0A0V0YW58</accession>
<evidence type="ECO:0000313" key="2">
    <source>
        <dbReference type="Proteomes" id="UP000054783"/>
    </source>
</evidence>
<sequence>MTGIQSGPYRPLGVDKGLGVEWGSMNSGIEYEL</sequence>
<organism evidence="1 2">
    <name type="scientific">Trichinella patagoniensis</name>
    <dbReference type="NCBI Taxonomy" id="990121"/>
    <lineage>
        <taxon>Eukaryota</taxon>
        <taxon>Metazoa</taxon>
        <taxon>Ecdysozoa</taxon>
        <taxon>Nematoda</taxon>
        <taxon>Enoplea</taxon>
        <taxon>Dorylaimia</taxon>
        <taxon>Trichinellida</taxon>
        <taxon>Trichinellidae</taxon>
        <taxon>Trichinella</taxon>
    </lineage>
</organism>
<name>A0A0V0YW58_9BILA</name>
<comment type="caution">
    <text evidence="1">The sequence shown here is derived from an EMBL/GenBank/DDBJ whole genome shotgun (WGS) entry which is preliminary data.</text>
</comment>